<organism evidence="3">
    <name type="scientific">Caenorhabditis brenneri</name>
    <name type="common">Nematode worm</name>
    <dbReference type="NCBI Taxonomy" id="135651"/>
    <lineage>
        <taxon>Eukaryota</taxon>
        <taxon>Metazoa</taxon>
        <taxon>Ecdysozoa</taxon>
        <taxon>Nematoda</taxon>
        <taxon>Chromadorea</taxon>
        <taxon>Rhabditida</taxon>
        <taxon>Rhabditina</taxon>
        <taxon>Rhabditomorpha</taxon>
        <taxon>Rhabditoidea</taxon>
        <taxon>Rhabditidae</taxon>
        <taxon>Peloderinae</taxon>
        <taxon>Caenorhabditis</taxon>
    </lineage>
</organism>
<reference evidence="3" key="1">
    <citation type="submission" date="2011-07" db="EMBL/GenBank/DDBJ databases">
        <authorList>
            <consortium name="Caenorhabditis brenneri Sequencing and Analysis Consortium"/>
            <person name="Wilson R.K."/>
        </authorList>
    </citation>
    <scope>NUCLEOTIDE SEQUENCE [LARGE SCALE GENOMIC DNA]</scope>
    <source>
        <strain evidence="3">PB2801</strain>
    </source>
</reference>
<name>G0NIC1_CAEBE</name>
<dbReference type="EMBL" id="GL379889">
    <property type="protein sequence ID" value="EGT31773.1"/>
    <property type="molecule type" value="Genomic_DNA"/>
</dbReference>
<sequence length="235" mass="27676">MNLPHPSLIGVPPETLDKIFKMLDYKEIQETENSMRNLEKISINIFRLRLRPVCRHLKNFVDIYRPDFRHKSVFVDVIPNGYIVKFATELKEEVKIEMKMKKTRKTKKMKKMTSVGGDEQMWRPLETLLAHQKSQLEAFRLRCESKKNVELFVRMLERIQVSHRKCAKTLKVRQAARNARSFFMLHRRIHVEHPGLSKSPPPNRTVRDICSERRPSNDGPALSGPRFPRIHLLEG</sequence>
<keyword evidence="3" id="KW-1185">Reference proteome</keyword>
<gene>
    <name evidence="2" type="ORF">CAEBREN_15202</name>
</gene>
<proteinExistence type="predicted"/>
<evidence type="ECO:0000313" key="3">
    <source>
        <dbReference type="Proteomes" id="UP000008068"/>
    </source>
</evidence>
<dbReference type="Proteomes" id="UP000008068">
    <property type="component" value="Unassembled WGS sequence"/>
</dbReference>
<feature type="compositionally biased region" description="Basic and acidic residues" evidence="1">
    <location>
        <begin position="205"/>
        <end position="216"/>
    </location>
</feature>
<dbReference type="AlphaFoldDB" id="G0NIC1"/>
<dbReference type="HOGENOM" id="CLU_1181102_0_0_1"/>
<evidence type="ECO:0000313" key="2">
    <source>
        <dbReference type="EMBL" id="EGT31773.1"/>
    </source>
</evidence>
<evidence type="ECO:0000256" key="1">
    <source>
        <dbReference type="SAM" id="MobiDB-lite"/>
    </source>
</evidence>
<feature type="region of interest" description="Disordered" evidence="1">
    <location>
        <begin position="193"/>
        <end position="226"/>
    </location>
</feature>
<accession>G0NIC1</accession>
<dbReference type="InParanoid" id="G0NIC1"/>
<protein>
    <submittedName>
        <fullName evidence="2">Uncharacterized protein</fullName>
    </submittedName>
</protein>